<dbReference type="PANTHER" id="PTHR38167">
    <property type="entry name" value="C2H2-TYPE DOMAIN-CONTAINING PROTEIN"/>
    <property type="match status" value="1"/>
</dbReference>
<feature type="compositionally biased region" description="Acidic residues" evidence="1">
    <location>
        <begin position="68"/>
        <end position="80"/>
    </location>
</feature>
<feature type="compositionally biased region" description="Basic residues" evidence="1">
    <location>
        <begin position="181"/>
        <end position="194"/>
    </location>
</feature>
<accession>A0AAI8YGT2</accession>
<comment type="caution">
    <text evidence="2">The sequence shown here is derived from an EMBL/GenBank/DDBJ whole genome shotgun (WGS) entry which is preliminary data.</text>
</comment>
<keyword evidence="3" id="KW-1185">Reference proteome</keyword>
<reference evidence="2" key="1">
    <citation type="submission" date="2023-10" db="EMBL/GenBank/DDBJ databases">
        <authorList>
            <person name="Hackl T."/>
        </authorList>
    </citation>
    <scope>NUCLEOTIDE SEQUENCE</scope>
</reference>
<evidence type="ECO:0000313" key="3">
    <source>
        <dbReference type="Proteomes" id="UP001295740"/>
    </source>
</evidence>
<dbReference type="Proteomes" id="UP001295740">
    <property type="component" value="Unassembled WGS sequence"/>
</dbReference>
<protein>
    <submittedName>
        <fullName evidence="2">Uu.00g114610.m01.CDS01</fullName>
    </submittedName>
</protein>
<feature type="compositionally biased region" description="Acidic residues" evidence="1">
    <location>
        <begin position="140"/>
        <end position="150"/>
    </location>
</feature>
<feature type="region of interest" description="Disordered" evidence="1">
    <location>
        <begin position="54"/>
        <end position="105"/>
    </location>
</feature>
<name>A0AAI8YGT2_9PEZI</name>
<gene>
    <name evidence="2" type="ORF">KHLLAP_LOCUS4535</name>
</gene>
<evidence type="ECO:0000256" key="1">
    <source>
        <dbReference type="SAM" id="MobiDB-lite"/>
    </source>
</evidence>
<dbReference type="EMBL" id="CAUWAG010000006">
    <property type="protein sequence ID" value="CAJ2504067.1"/>
    <property type="molecule type" value="Genomic_DNA"/>
</dbReference>
<sequence>MDALNMERIARAPEPVVRAILNVLCRDTRLLDKAIVALDMIEVLQRQAIERRLQTERATEGSSAATDTDLDEEAEDEDTEDKATENEVTEESVNGGSGPKKKADTGMEYCVQCDEPFYEDENHKKACCWHDGEMEHDSNAEEDDENEYYDDGIPLERTPQPETSIWTCRNDRGDSAGCNKGYHKTASSKHNSRYAHREGLGD</sequence>
<dbReference type="PANTHER" id="PTHR38167:SF1">
    <property type="entry name" value="C2H2-TYPE DOMAIN-CONTAINING PROTEIN"/>
    <property type="match status" value="1"/>
</dbReference>
<feature type="region of interest" description="Disordered" evidence="1">
    <location>
        <begin position="136"/>
        <end position="202"/>
    </location>
</feature>
<evidence type="ECO:0000313" key="2">
    <source>
        <dbReference type="EMBL" id="CAJ2504067.1"/>
    </source>
</evidence>
<proteinExistence type="predicted"/>
<dbReference type="AlphaFoldDB" id="A0AAI8YGT2"/>
<organism evidence="2 3">
    <name type="scientific">Anthostomella pinea</name>
    <dbReference type="NCBI Taxonomy" id="933095"/>
    <lineage>
        <taxon>Eukaryota</taxon>
        <taxon>Fungi</taxon>
        <taxon>Dikarya</taxon>
        <taxon>Ascomycota</taxon>
        <taxon>Pezizomycotina</taxon>
        <taxon>Sordariomycetes</taxon>
        <taxon>Xylariomycetidae</taxon>
        <taxon>Xylariales</taxon>
        <taxon>Xylariaceae</taxon>
        <taxon>Anthostomella</taxon>
    </lineage>
</organism>